<protein>
    <submittedName>
        <fullName evidence="3">Uncharacterized protein</fullName>
    </submittedName>
</protein>
<evidence type="ECO:0000313" key="3">
    <source>
        <dbReference type="EMBL" id="CAD5228838.1"/>
    </source>
</evidence>
<comment type="caution">
    <text evidence="3">The sequence shown here is derived from an EMBL/GenBank/DDBJ whole genome shotgun (WGS) entry which is preliminary data.</text>
</comment>
<dbReference type="EMBL" id="CAJFDH010000006">
    <property type="protein sequence ID" value="CAD5228838.1"/>
    <property type="molecule type" value="Genomic_DNA"/>
</dbReference>
<evidence type="ECO:0000313" key="4">
    <source>
        <dbReference type="Proteomes" id="UP000614601"/>
    </source>
</evidence>
<dbReference type="AlphaFoldDB" id="A0A811LL55"/>
<dbReference type="OrthoDB" id="10561986at2759"/>
<proteinExistence type="predicted"/>
<name>A0A811LL55_9BILA</name>
<feature type="compositionally biased region" description="Polar residues" evidence="1">
    <location>
        <begin position="28"/>
        <end position="42"/>
    </location>
</feature>
<feature type="signal peptide" evidence="2">
    <location>
        <begin position="1"/>
        <end position="20"/>
    </location>
</feature>
<dbReference type="Proteomes" id="UP000783686">
    <property type="component" value="Unassembled WGS sequence"/>
</dbReference>
<sequence>MEKVKLITVLLAVLICFAICDDSEKEMSSTNNQPNSVQSTSQDDAKKVETLKHLVDNLVPRERQPHIGPPPFVGTWDDMNKPHKLDYLEDIIKKQNETSSEAKDKP</sequence>
<reference evidence="3" key="1">
    <citation type="submission" date="2020-09" db="EMBL/GenBank/DDBJ databases">
        <authorList>
            <person name="Kikuchi T."/>
        </authorList>
    </citation>
    <scope>NUCLEOTIDE SEQUENCE</scope>
    <source>
        <strain evidence="3">SH1</strain>
    </source>
</reference>
<evidence type="ECO:0000256" key="1">
    <source>
        <dbReference type="SAM" id="MobiDB-lite"/>
    </source>
</evidence>
<dbReference type="Proteomes" id="UP000614601">
    <property type="component" value="Unassembled WGS sequence"/>
</dbReference>
<accession>A0A811LL55</accession>
<feature type="chain" id="PRO_5036221363" evidence="2">
    <location>
        <begin position="21"/>
        <end position="106"/>
    </location>
</feature>
<keyword evidence="4" id="KW-1185">Reference proteome</keyword>
<feature type="region of interest" description="Disordered" evidence="1">
    <location>
        <begin position="59"/>
        <end position="79"/>
    </location>
</feature>
<evidence type="ECO:0000256" key="2">
    <source>
        <dbReference type="SAM" id="SignalP"/>
    </source>
</evidence>
<organism evidence="3 4">
    <name type="scientific">Bursaphelenchus okinawaensis</name>
    <dbReference type="NCBI Taxonomy" id="465554"/>
    <lineage>
        <taxon>Eukaryota</taxon>
        <taxon>Metazoa</taxon>
        <taxon>Ecdysozoa</taxon>
        <taxon>Nematoda</taxon>
        <taxon>Chromadorea</taxon>
        <taxon>Rhabditida</taxon>
        <taxon>Tylenchina</taxon>
        <taxon>Tylenchomorpha</taxon>
        <taxon>Aphelenchoidea</taxon>
        <taxon>Aphelenchoididae</taxon>
        <taxon>Bursaphelenchus</taxon>
    </lineage>
</organism>
<feature type="region of interest" description="Disordered" evidence="1">
    <location>
        <begin position="25"/>
        <end position="47"/>
    </location>
</feature>
<dbReference type="EMBL" id="CAJFCW020000006">
    <property type="protein sequence ID" value="CAG9125112.1"/>
    <property type="molecule type" value="Genomic_DNA"/>
</dbReference>
<keyword evidence="2" id="KW-0732">Signal</keyword>
<gene>
    <name evidence="3" type="ORF">BOKJ2_LOCUS12897</name>
</gene>